<dbReference type="PROSITE" id="PS01122">
    <property type="entry name" value="CASPASE_CYS"/>
    <property type="match status" value="1"/>
</dbReference>
<reference evidence="5" key="2">
    <citation type="submission" date="2025-09" db="UniProtKB">
        <authorList>
            <consortium name="Ensembl"/>
        </authorList>
    </citation>
    <scope>IDENTIFICATION</scope>
</reference>
<dbReference type="InterPro" id="IPR033139">
    <property type="entry name" value="Caspase_cys_AS"/>
</dbReference>
<dbReference type="GO" id="GO:0006508">
    <property type="term" value="P:proteolysis"/>
    <property type="evidence" value="ECO:0007669"/>
    <property type="project" value="InterPro"/>
</dbReference>
<proteinExistence type="inferred from homology"/>
<dbReference type="SUPFAM" id="SSF52129">
    <property type="entry name" value="Caspase-like"/>
    <property type="match status" value="1"/>
</dbReference>
<feature type="domain" description="Caspase family p20" evidence="4">
    <location>
        <begin position="1"/>
        <end position="129"/>
    </location>
</feature>
<accession>A0A8C3T7S9</accession>
<name>A0A8C3T7S9_CHESE</name>
<evidence type="ECO:0000256" key="2">
    <source>
        <dbReference type="RuleBase" id="RU003971"/>
    </source>
</evidence>
<dbReference type="InterPro" id="IPR029030">
    <property type="entry name" value="Caspase-like_dom_sf"/>
</dbReference>
<dbReference type="AlphaFoldDB" id="A0A8C3T7S9"/>
<dbReference type="InterPro" id="IPR002138">
    <property type="entry name" value="Pept_C14_p10"/>
</dbReference>
<dbReference type="GO" id="GO:0004197">
    <property type="term" value="F:cysteine-type endopeptidase activity"/>
    <property type="evidence" value="ECO:0007669"/>
    <property type="project" value="InterPro"/>
</dbReference>
<dbReference type="SMART" id="SM00115">
    <property type="entry name" value="CASc"/>
    <property type="match status" value="1"/>
</dbReference>
<dbReference type="Proteomes" id="UP000694403">
    <property type="component" value="Unplaced"/>
</dbReference>
<dbReference type="PANTHER" id="PTHR10454">
    <property type="entry name" value="CASPASE"/>
    <property type="match status" value="1"/>
</dbReference>
<dbReference type="InterPro" id="IPR002398">
    <property type="entry name" value="Pept_C14"/>
</dbReference>
<feature type="domain" description="Caspase family p10" evidence="3">
    <location>
        <begin position="142"/>
        <end position="184"/>
    </location>
</feature>
<organism evidence="5 6">
    <name type="scientific">Chelydra serpentina</name>
    <name type="common">Snapping turtle</name>
    <name type="synonym">Testudo serpentina</name>
    <dbReference type="NCBI Taxonomy" id="8475"/>
    <lineage>
        <taxon>Eukaryota</taxon>
        <taxon>Metazoa</taxon>
        <taxon>Chordata</taxon>
        <taxon>Craniata</taxon>
        <taxon>Vertebrata</taxon>
        <taxon>Euteleostomi</taxon>
        <taxon>Archelosauria</taxon>
        <taxon>Testudinata</taxon>
        <taxon>Testudines</taxon>
        <taxon>Cryptodira</taxon>
        <taxon>Durocryptodira</taxon>
        <taxon>Americhelydia</taxon>
        <taxon>Chelydroidea</taxon>
        <taxon>Chelydridae</taxon>
        <taxon>Chelydra</taxon>
    </lineage>
</organism>
<dbReference type="InterPro" id="IPR015917">
    <property type="entry name" value="Pept_C14A"/>
</dbReference>
<comment type="similarity">
    <text evidence="1 2">Belongs to the peptidase C14A family.</text>
</comment>
<evidence type="ECO:0000313" key="6">
    <source>
        <dbReference type="Proteomes" id="UP000694403"/>
    </source>
</evidence>
<keyword evidence="6" id="KW-1185">Reference proteome</keyword>
<evidence type="ECO:0008006" key="7">
    <source>
        <dbReference type="Google" id="ProtNLM"/>
    </source>
</evidence>
<evidence type="ECO:0000259" key="3">
    <source>
        <dbReference type="PROSITE" id="PS50207"/>
    </source>
</evidence>
<dbReference type="PROSITE" id="PS50207">
    <property type="entry name" value="CASPASE_P10"/>
    <property type="match status" value="1"/>
</dbReference>
<dbReference type="GO" id="GO:0005829">
    <property type="term" value="C:cytosol"/>
    <property type="evidence" value="ECO:0007669"/>
    <property type="project" value="TreeGrafter"/>
</dbReference>
<dbReference type="PANTHER" id="PTHR10454:SF131">
    <property type="entry name" value="CASPASE-14"/>
    <property type="match status" value="1"/>
</dbReference>
<sequence>MGNVYNMSGARLALTLCVLKNRQGAEKDLEALGKMFEALGFENKVVENPSAEDFKRKLVTFREEIDARKDPVSCSFVILMAHGARGTVLGADGKEMKLEELFAEMTNETCRALRGKPKVFVIQACRGGESQRRWGLPGGQNVMKLIPTNSDSVFIYSSAPGYVSYRTAQNGSWLIQSLVKVFTRSQRSHLLELLTEVSDIETRPSKSHIQGLHPPPPSVHLRQVYTTK</sequence>
<dbReference type="InterPro" id="IPR011600">
    <property type="entry name" value="Pept_C14_caspase"/>
</dbReference>
<dbReference type="Gene3D" id="3.40.50.1460">
    <property type="match status" value="1"/>
</dbReference>
<evidence type="ECO:0000256" key="1">
    <source>
        <dbReference type="ARBA" id="ARBA00010134"/>
    </source>
</evidence>
<evidence type="ECO:0000259" key="4">
    <source>
        <dbReference type="PROSITE" id="PS50208"/>
    </source>
</evidence>
<dbReference type="PROSITE" id="PS50208">
    <property type="entry name" value="CASPASE_P20"/>
    <property type="match status" value="1"/>
</dbReference>
<dbReference type="GO" id="GO:0043525">
    <property type="term" value="P:positive regulation of neuron apoptotic process"/>
    <property type="evidence" value="ECO:0007669"/>
    <property type="project" value="TreeGrafter"/>
</dbReference>
<protein>
    <recommendedName>
        <fullName evidence="7">Caspase-14-like</fullName>
    </recommendedName>
</protein>
<dbReference type="InterPro" id="IPR001309">
    <property type="entry name" value="Pept_C14_p20"/>
</dbReference>
<evidence type="ECO:0000313" key="5">
    <source>
        <dbReference type="Ensembl" id="ENSCSRP00000025294.1"/>
    </source>
</evidence>
<dbReference type="Ensembl" id="ENSCSRT00000026363.1">
    <property type="protein sequence ID" value="ENSCSRP00000025294.1"/>
    <property type="gene ID" value="ENSCSRG00000018921.1"/>
</dbReference>
<reference evidence="5" key="1">
    <citation type="submission" date="2025-08" db="UniProtKB">
        <authorList>
            <consortium name="Ensembl"/>
        </authorList>
    </citation>
    <scope>IDENTIFICATION</scope>
</reference>
<dbReference type="PRINTS" id="PR00376">
    <property type="entry name" value="IL1BCENZYME"/>
</dbReference>
<dbReference type="Pfam" id="PF00656">
    <property type="entry name" value="Peptidase_C14"/>
    <property type="match status" value="1"/>
</dbReference>